<feature type="region of interest" description="Disordered" evidence="1">
    <location>
        <begin position="210"/>
        <end position="248"/>
    </location>
</feature>
<accession>A0A0A9CW70</accession>
<evidence type="ECO:0000313" key="2">
    <source>
        <dbReference type="EMBL" id="JAD77600.1"/>
    </source>
</evidence>
<dbReference type="AlphaFoldDB" id="A0A0A9CW70"/>
<proteinExistence type="predicted"/>
<dbReference type="EMBL" id="GBRH01220295">
    <property type="protein sequence ID" value="JAD77600.1"/>
    <property type="molecule type" value="Transcribed_RNA"/>
</dbReference>
<sequence>MQRQSPFLLLSPSSSSWPPRRRFSFRSLTFQYMYTSMTPTRATPAASATEMRAIRLVLSAWCPRSDEVEANGVVVVGGAGDCVGGGTARQGTWSGKPQRPGLLRNVVGPWLARDPVCGMAPERLLKRRSSVTVAGNRPSSGGTTPENRLCERLSVPASFGRSPMSSGMEPLNALEDRSSCCRLAISGQMPAGTSPAKAFLASTSRCRLRQLRRSSGSPPESAFLETSRICSRGRSQSATGRPPVRRFP</sequence>
<name>A0A0A9CW70_ARUDO</name>
<feature type="region of interest" description="Disordered" evidence="1">
    <location>
        <begin position="129"/>
        <end position="148"/>
    </location>
</feature>
<evidence type="ECO:0000256" key="1">
    <source>
        <dbReference type="SAM" id="MobiDB-lite"/>
    </source>
</evidence>
<reference evidence="2" key="1">
    <citation type="submission" date="2014-09" db="EMBL/GenBank/DDBJ databases">
        <authorList>
            <person name="Magalhaes I.L.F."/>
            <person name="Oliveira U."/>
            <person name="Santos F.R."/>
            <person name="Vidigal T.H.D.A."/>
            <person name="Brescovit A.D."/>
            <person name="Santos A.J."/>
        </authorList>
    </citation>
    <scope>NUCLEOTIDE SEQUENCE</scope>
    <source>
        <tissue evidence="2">Shoot tissue taken approximately 20 cm above the soil surface</tissue>
    </source>
</reference>
<organism evidence="2">
    <name type="scientific">Arundo donax</name>
    <name type="common">Giant reed</name>
    <name type="synonym">Donax arundinaceus</name>
    <dbReference type="NCBI Taxonomy" id="35708"/>
    <lineage>
        <taxon>Eukaryota</taxon>
        <taxon>Viridiplantae</taxon>
        <taxon>Streptophyta</taxon>
        <taxon>Embryophyta</taxon>
        <taxon>Tracheophyta</taxon>
        <taxon>Spermatophyta</taxon>
        <taxon>Magnoliopsida</taxon>
        <taxon>Liliopsida</taxon>
        <taxon>Poales</taxon>
        <taxon>Poaceae</taxon>
        <taxon>PACMAD clade</taxon>
        <taxon>Arundinoideae</taxon>
        <taxon>Arundineae</taxon>
        <taxon>Arundo</taxon>
    </lineage>
</organism>
<protein>
    <submittedName>
        <fullName evidence="2">Uncharacterized protein</fullName>
    </submittedName>
</protein>
<feature type="compositionally biased region" description="Polar residues" evidence="1">
    <location>
        <begin position="130"/>
        <end position="146"/>
    </location>
</feature>
<reference evidence="2" key="2">
    <citation type="journal article" date="2015" name="Data Brief">
        <title>Shoot transcriptome of the giant reed, Arundo donax.</title>
        <authorList>
            <person name="Barrero R.A."/>
            <person name="Guerrero F.D."/>
            <person name="Moolhuijzen P."/>
            <person name="Goolsby J.A."/>
            <person name="Tidwell J."/>
            <person name="Bellgard S.E."/>
            <person name="Bellgard M.I."/>
        </authorList>
    </citation>
    <scope>NUCLEOTIDE SEQUENCE</scope>
    <source>
        <tissue evidence="2">Shoot tissue taken approximately 20 cm above the soil surface</tissue>
    </source>
</reference>